<protein>
    <submittedName>
        <fullName evidence="4">DUF1311 domain-containing protein</fullName>
    </submittedName>
</protein>
<proteinExistence type="predicted"/>
<name>A0A6I4V4L6_9SPHN</name>
<evidence type="ECO:0000256" key="1">
    <source>
        <dbReference type="SAM" id="MobiDB-lite"/>
    </source>
</evidence>
<evidence type="ECO:0000313" key="4">
    <source>
        <dbReference type="EMBL" id="MXP47976.1"/>
    </source>
</evidence>
<organism evidence="4 5">
    <name type="scientific">Pontixanthobacter luteolus</name>
    <dbReference type="NCBI Taxonomy" id="295089"/>
    <lineage>
        <taxon>Bacteria</taxon>
        <taxon>Pseudomonadati</taxon>
        <taxon>Pseudomonadota</taxon>
        <taxon>Alphaproteobacteria</taxon>
        <taxon>Sphingomonadales</taxon>
        <taxon>Erythrobacteraceae</taxon>
        <taxon>Pontixanthobacter</taxon>
    </lineage>
</organism>
<reference evidence="4 5" key="1">
    <citation type="submission" date="2019-12" db="EMBL/GenBank/DDBJ databases">
        <title>Genomic-based taxomic classification of the family Erythrobacteraceae.</title>
        <authorList>
            <person name="Xu L."/>
        </authorList>
    </citation>
    <scope>NUCLEOTIDE SEQUENCE [LARGE SCALE GENOMIC DNA]</scope>
    <source>
        <strain evidence="4 5">SW-109</strain>
    </source>
</reference>
<evidence type="ECO:0000313" key="5">
    <source>
        <dbReference type="Proteomes" id="UP000471435"/>
    </source>
</evidence>
<sequence>MAAGFLGASAPPVLRSTSAPEREAPPPPATIAQMNWLIGTWSGTGIGDAPAHENWLRGSDSTLVGTFVQQTADGDIAFTEHMYITEQDDSLVLKLKHFNSDLTGWEEKAEMLTFPLSWIDQCVAKFGGVTFRCIAMDNPSLGLMITVKMKEGDELGFRLRRTDMAVAAQCADPWDISGQEACYADVLRQADAQKARYLAAAIENQTWVANTIAERRYLKEPDPLDRPDLSVVEGIAASEAAFTAYRDAECGAVFAKVKGAATPLSKSLTCAIRLTEDRTYIIWRNWLAGTEVIPSILPEPQPVP</sequence>
<feature type="region of interest" description="Disordered" evidence="1">
    <location>
        <begin position="1"/>
        <end position="28"/>
    </location>
</feature>
<dbReference type="Proteomes" id="UP000471435">
    <property type="component" value="Unassembled WGS sequence"/>
</dbReference>
<dbReference type="OrthoDB" id="7567258at2"/>
<feature type="domain" description="DUF6265" evidence="3">
    <location>
        <begin position="35"/>
        <end position="132"/>
    </location>
</feature>
<evidence type="ECO:0000259" key="2">
    <source>
        <dbReference type="Pfam" id="PF07007"/>
    </source>
</evidence>
<dbReference type="InterPro" id="IPR046232">
    <property type="entry name" value="DUF6265"/>
</dbReference>
<dbReference type="AlphaFoldDB" id="A0A6I4V4L6"/>
<feature type="domain" description="Lysozyme inhibitor LprI-like N-terminal" evidence="2">
    <location>
        <begin position="180"/>
        <end position="280"/>
    </location>
</feature>
<dbReference type="Pfam" id="PF07007">
    <property type="entry name" value="LprI"/>
    <property type="match status" value="1"/>
</dbReference>
<keyword evidence="5" id="KW-1185">Reference proteome</keyword>
<dbReference type="Gene3D" id="1.20.1270.180">
    <property type="match status" value="1"/>
</dbReference>
<dbReference type="InterPro" id="IPR009739">
    <property type="entry name" value="LprI-like_N"/>
</dbReference>
<evidence type="ECO:0000259" key="3">
    <source>
        <dbReference type="Pfam" id="PF19780"/>
    </source>
</evidence>
<dbReference type="Pfam" id="PF19780">
    <property type="entry name" value="DUF6265"/>
    <property type="match status" value="1"/>
</dbReference>
<gene>
    <name evidence="4" type="ORF">GRI43_11325</name>
</gene>
<comment type="caution">
    <text evidence="4">The sequence shown here is derived from an EMBL/GenBank/DDBJ whole genome shotgun (WGS) entry which is preliminary data.</text>
</comment>
<accession>A0A6I4V4L6</accession>
<dbReference type="EMBL" id="WTYP01000002">
    <property type="protein sequence ID" value="MXP47976.1"/>
    <property type="molecule type" value="Genomic_DNA"/>
</dbReference>
<dbReference type="RefSeq" id="WP_160731208.1">
    <property type="nucleotide sequence ID" value="NZ_WTYP01000002.1"/>
</dbReference>